<dbReference type="PROSITE" id="PS50111">
    <property type="entry name" value="CHEMOTAXIS_TRANSDUC_2"/>
    <property type="match status" value="1"/>
</dbReference>
<organism evidence="13 14">
    <name type="scientific">Shewanella intestini</name>
    <dbReference type="NCBI Taxonomy" id="2017544"/>
    <lineage>
        <taxon>Bacteria</taxon>
        <taxon>Pseudomonadati</taxon>
        <taxon>Pseudomonadota</taxon>
        <taxon>Gammaproteobacteria</taxon>
        <taxon>Alteromonadales</taxon>
        <taxon>Shewanellaceae</taxon>
        <taxon>Shewanella</taxon>
    </lineage>
</organism>
<dbReference type="PANTHER" id="PTHR32089:SF117">
    <property type="entry name" value="METHYL ACCEPTING SENSORY TRANSDUCER WITH CACHE_1 SMALL MOLECULE BINDING DOMAIN"/>
    <property type="match status" value="1"/>
</dbReference>
<dbReference type="CDD" id="cd11386">
    <property type="entry name" value="MCP_signal"/>
    <property type="match status" value="1"/>
</dbReference>
<sequence>MKLKSLKLKILLPVLIALIAVISLLSWQSFSNQKDMLFSSNLEQVQRLSSQQADRISEWLDSKKEIISSSESYLHQGNDLDVLKNASHAGQFLATYFGKDNGEMTTTDTEGDFSNYDPRTRPWYKQAKNSQGMLLTKPYIDFSTKQLVTTLAEQIEQGVIGADLTISNIADEVNTMQLPSNGFAIMVHKDGTVIAYKDTSKVMKNVREITPQLDYSLLKQNVSKQLIPVHFETENKDKLVWIQSIPQTDWQLIVVLDKKTLETPLETLLLKLLGLSALVLLISMAVISWLMSQILRPLTRVSEALALIADGNGDLTQRIEVDTLDEVGVLSDSFNRFVGSQHILISQIREVAKQLDQEADATVSGSHQVEGEIQIQQQEVTMVATAVTQMASATQEIASSAESTASSAQQSSDSSIQGQNLVATTRESINRLADEVSQATDVIGELDRHANAISSILSTIQGIAEQTNLLALNAAIEAARAGEHGRGFAVVADEVRVLSHRTQESAREIQETIETLQNTTTNAVSLMQSSQSLATSSVGDADEANKAIEEITRAAALMSDMASQIATAAEEQTQVTNEITQNTVSIKDVTDKIAHSANEGLQKAQNLKDQAKSLNDLVATFIL</sequence>
<feature type="domain" description="HAMP" evidence="12">
    <location>
        <begin position="292"/>
        <end position="346"/>
    </location>
</feature>
<dbReference type="Gene3D" id="1.10.8.500">
    <property type="entry name" value="HAMP domain in histidine kinase"/>
    <property type="match status" value="1"/>
</dbReference>
<comment type="similarity">
    <text evidence="8">Belongs to the methyl-accepting chemotaxis (MCP) protein family.</text>
</comment>
<dbReference type="RefSeq" id="WP_153664213.1">
    <property type="nucleotide sequence ID" value="NZ_JAAIKR010000006.1"/>
</dbReference>
<keyword evidence="3" id="KW-0145">Chemotaxis</keyword>
<keyword evidence="4 10" id="KW-0812">Transmembrane</keyword>
<keyword evidence="2" id="KW-1003">Cell membrane</keyword>
<dbReference type="CDD" id="cd06225">
    <property type="entry name" value="HAMP"/>
    <property type="match status" value="1"/>
</dbReference>
<dbReference type="InterPro" id="IPR033479">
    <property type="entry name" value="dCache_1"/>
</dbReference>
<feature type="domain" description="Methyl-accepting transducer" evidence="11">
    <location>
        <begin position="351"/>
        <end position="587"/>
    </location>
</feature>
<proteinExistence type="inferred from homology"/>
<dbReference type="Pfam" id="PF02743">
    <property type="entry name" value="dCache_1"/>
    <property type="match status" value="1"/>
</dbReference>
<name>A0ABS5I1Z0_9GAMM</name>
<evidence type="ECO:0000259" key="11">
    <source>
        <dbReference type="PROSITE" id="PS50111"/>
    </source>
</evidence>
<keyword evidence="14" id="KW-1185">Reference proteome</keyword>
<reference evidence="13 14" key="1">
    <citation type="submission" date="2020-02" db="EMBL/GenBank/DDBJ databases">
        <title>Shewanella WXL01 sp. nov., a marine bacterium isolated from green algae in Luhuitou Fringing Reef (Northern South China Sea).</title>
        <authorList>
            <person name="Wang X."/>
        </authorList>
    </citation>
    <scope>NUCLEOTIDE SEQUENCE [LARGE SCALE GENOMIC DNA]</scope>
    <source>
        <strain evidence="13 14">MCCC 1A01895</strain>
    </source>
</reference>
<dbReference type="SUPFAM" id="SSF103190">
    <property type="entry name" value="Sensory domain-like"/>
    <property type="match status" value="1"/>
</dbReference>
<comment type="subcellular location">
    <subcellularLocation>
        <location evidence="1">Cell membrane</location>
        <topology evidence="1">Multi-pass membrane protein</topology>
    </subcellularLocation>
</comment>
<dbReference type="Proteomes" id="UP000811844">
    <property type="component" value="Unassembled WGS sequence"/>
</dbReference>
<gene>
    <name evidence="13" type="ORF">G3R48_08595</name>
</gene>
<feature type="transmembrane region" description="Helical" evidence="10">
    <location>
        <begin position="268"/>
        <end position="290"/>
    </location>
</feature>
<evidence type="ECO:0000313" key="13">
    <source>
        <dbReference type="EMBL" id="MBR9728040.1"/>
    </source>
</evidence>
<keyword evidence="7 9" id="KW-0807">Transducer</keyword>
<evidence type="ECO:0000256" key="4">
    <source>
        <dbReference type="ARBA" id="ARBA00022692"/>
    </source>
</evidence>
<protein>
    <submittedName>
        <fullName evidence="13">Methyl-accepting chemotaxis protein</fullName>
    </submittedName>
</protein>
<comment type="caution">
    <text evidence="13">The sequence shown here is derived from an EMBL/GenBank/DDBJ whole genome shotgun (WGS) entry which is preliminary data.</text>
</comment>
<dbReference type="InterPro" id="IPR004089">
    <property type="entry name" value="MCPsignal_dom"/>
</dbReference>
<dbReference type="Gene3D" id="1.10.287.950">
    <property type="entry name" value="Methyl-accepting chemotaxis protein"/>
    <property type="match status" value="1"/>
</dbReference>
<evidence type="ECO:0000256" key="10">
    <source>
        <dbReference type="SAM" id="Phobius"/>
    </source>
</evidence>
<dbReference type="SUPFAM" id="SSF58104">
    <property type="entry name" value="Methyl-accepting chemotaxis protein (MCP) signaling domain"/>
    <property type="match status" value="1"/>
</dbReference>
<evidence type="ECO:0000259" key="12">
    <source>
        <dbReference type="PROSITE" id="PS50885"/>
    </source>
</evidence>
<dbReference type="SMART" id="SM00304">
    <property type="entry name" value="HAMP"/>
    <property type="match status" value="2"/>
</dbReference>
<dbReference type="Gene3D" id="3.30.450.20">
    <property type="entry name" value="PAS domain"/>
    <property type="match status" value="2"/>
</dbReference>
<dbReference type="PROSITE" id="PS50885">
    <property type="entry name" value="HAMP"/>
    <property type="match status" value="1"/>
</dbReference>
<evidence type="ECO:0000256" key="7">
    <source>
        <dbReference type="ARBA" id="ARBA00023224"/>
    </source>
</evidence>
<dbReference type="CDD" id="cd12912">
    <property type="entry name" value="PDC2_MCP_like"/>
    <property type="match status" value="1"/>
</dbReference>
<dbReference type="SMART" id="SM00283">
    <property type="entry name" value="MA"/>
    <property type="match status" value="1"/>
</dbReference>
<evidence type="ECO:0000256" key="5">
    <source>
        <dbReference type="ARBA" id="ARBA00022989"/>
    </source>
</evidence>
<dbReference type="InterPro" id="IPR029151">
    <property type="entry name" value="Sensor-like_sf"/>
</dbReference>
<evidence type="ECO:0000256" key="9">
    <source>
        <dbReference type="PROSITE-ProRule" id="PRU00284"/>
    </source>
</evidence>
<accession>A0ABS5I1Z0</accession>
<keyword evidence="6 10" id="KW-0472">Membrane</keyword>
<evidence type="ECO:0000313" key="14">
    <source>
        <dbReference type="Proteomes" id="UP000811844"/>
    </source>
</evidence>
<evidence type="ECO:0000256" key="1">
    <source>
        <dbReference type="ARBA" id="ARBA00004651"/>
    </source>
</evidence>
<dbReference type="Pfam" id="PF00672">
    <property type="entry name" value="HAMP"/>
    <property type="match status" value="1"/>
</dbReference>
<dbReference type="InterPro" id="IPR003660">
    <property type="entry name" value="HAMP_dom"/>
</dbReference>
<dbReference type="EMBL" id="JAAIKR010000006">
    <property type="protein sequence ID" value="MBR9728040.1"/>
    <property type="molecule type" value="Genomic_DNA"/>
</dbReference>
<keyword evidence="5 10" id="KW-1133">Transmembrane helix</keyword>
<dbReference type="CDD" id="cd12913">
    <property type="entry name" value="PDC1_MCP_like"/>
    <property type="match status" value="1"/>
</dbReference>
<evidence type="ECO:0000256" key="3">
    <source>
        <dbReference type="ARBA" id="ARBA00022500"/>
    </source>
</evidence>
<dbReference type="Pfam" id="PF00015">
    <property type="entry name" value="MCPsignal"/>
    <property type="match status" value="1"/>
</dbReference>
<evidence type="ECO:0000256" key="8">
    <source>
        <dbReference type="ARBA" id="ARBA00029447"/>
    </source>
</evidence>
<evidence type="ECO:0000256" key="6">
    <source>
        <dbReference type="ARBA" id="ARBA00023136"/>
    </source>
</evidence>
<evidence type="ECO:0000256" key="2">
    <source>
        <dbReference type="ARBA" id="ARBA00022475"/>
    </source>
</evidence>
<dbReference type="PANTHER" id="PTHR32089">
    <property type="entry name" value="METHYL-ACCEPTING CHEMOTAXIS PROTEIN MCPB"/>
    <property type="match status" value="1"/>
</dbReference>